<evidence type="ECO:0000313" key="1">
    <source>
        <dbReference type="EMBL" id="AGO16978.1"/>
    </source>
</evidence>
<proteinExistence type="predicted"/>
<gene>
    <name evidence="1" type="ORF">K756_09315</name>
</gene>
<name>A0A806JBU1_GLAPU</name>
<sequence>MVRLFKKLRSWWRERVFRKQKPAVATRRDLLKMAVKQGNQSPVGRAKRGRYD</sequence>
<accession>A0A806JBU1</accession>
<dbReference type="AlphaFoldDB" id="A0A806JBU1"/>
<protein>
    <submittedName>
        <fullName evidence="1">Uncharacterized protein</fullName>
    </submittedName>
</protein>
<evidence type="ECO:0000313" key="2">
    <source>
        <dbReference type="Proteomes" id="UP000014672"/>
    </source>
</evidence>
<reference evidence="1 2" key="1">
    <citation type="journal article" date="2013" name="PLoS ONE">
        <title>Complete Genome Analysis of a Haemophilus parasuis Serovar 12 Strain from China.</title>
        <authorList>
            <person name="Li Y."/>
            <person name="Kwok A.H."/>
            <person name="Jiang J."/>
            <person name="Zou Y."/>
            <person name="Zheng F."/>
            <person name="Chen P."/>
            <person name="Hou C."/>
            <person name="Leung F.C."/>
            <person name="Jiang P."/>
        </authorList>
    </citation>
    <scope>NUCLEOTIDE SEQUENCE [LARGE SCALE GENOMIC DNA]</scope>
    <source>
        <strain evidence="1 2">ZJ0906</strain>
    </source>
</reference>
<organism evidence="1 2">
    <name type="scientific">Glaesserella parasuis ZJ0906</name>
    <dbReference type="NCBI Taxonomy" id="1322346"/>
    <lineage>
        <taxon>Bacteria</taxon>
        <taxon>Pseudomonadati</taxon>
        <taxon>Pseudomonadota</taxon>
        <taxon>Gammaproteobacteria</taxon>
        <taxon>Pasteurellales</taxon>
        <taxon>Pasteurellaceae</taxon>
        <taxon>Glaesserella</taxon>
    </lineage>
</organism>
<dbReference type="EMBL" id="CP005384">
    <property type="protein sequence ID" value="AGO16978.1"/>
    <property type="molecule type" value="Genomic_DNA"/>
</dbReference>
<dbReference type="KEGG" id="hpaz:K756_09315"/>
<dbReference type="Proteomes" id="UP000014672">
    <property type="component" value="Chromosome"/>
</dbReference>